<feature type="compositionally biased region" description="Low complexity" evidence="1">
    <location>
        <begin position="39"/>
        <end position="78"/>
    </location>
</feature>
<dbReference type="OrthoDB" id="4327847at2"/>
<evidence type="ECO:0000313" key="4">
    <source>
        <dbReference type="Proteomes" id="UP000053413"/>
    </source>
</evidence>
<evidence type="ECO:0000313" key="3">
    <source>
        <dbReference type="EMBL" id="KUL53837.1"/>
    </source>
</evidence>
<keyword evidence="2" id="KW-0472">Membrane</keyword>
<keyword evidence="2" id="KW-0812">Transmembrane</keyword>
<reference evidence="4" key="1">
    <citation type="submission" date="2015-10" db="EMBL/GenBank/DDBJ databases">
        <authorList>
            <person name="Ju K.-S."/>
            <person name="Doroghazi J.R."/>
            <person name="Metcalf W.W."/>
        </authorList>
    </citation>
    <scope>NUCLEOTIDE SEQUENCE [LARGE SCALE GENOMIC DNA]</scope>
    <source>
        <strain evidence="4">NRRL F-8817</strain>
    </source>
</reference>
<accession>A0A0X3WAS9</accession>
<dbReference type="GeneID" id="97431384"/>
<dbReference type="AlphaFoldDB" id="A0A0X3WAS9"/>
<dbReference type="EMBL" id="LLZJ01000299">
    <property type="protein sequence ID" value="KUL53837.1"/>
    <property type="molecule type" value="Genomic_DNA"/>
</dbReference>
<sequence>MSHNQPPPPGPYGGGPSPYGGAQPNPYGAGQQQPAEPNPYAQPQGYGYPQAQPPQGYGYPQAQPPQGYGYPQQQAGPYGQPPYPAPPAAGGGGNRTKIIAVTVAGLVVVGAIVTGAVVLSGGDDGPKAMKLVTPKTLDDGTYTLDKGTDDLDNEGTSVQGSMPEGATSVLAQYKRSDDDNSGLAFSGMYGEIRDPEAVRDEMFKGFAGGDGSPTVEEKRKRFQPEGADGPSVECEVVKLYDRIYAPACVWAEETDAAMVLDVNAENTSASDADMESFAKVTAGIYQDTRKRA</sequence>
<gene>
    <name evidence="3" type="ORF">ADL28_23370</name>
</gene>
<organism evidence="3 4">
    <name type="scientific">Streptomyces violaceusniger</name>
    <dbReference type="NCBI Taxonomy" id="68280"/>
    <lineage>
        <taxon>Bacteria</taxon>
        <taxon>Bacillati</taxon>
        <taxon>Actinomycetota</taxon>
        <taxon>Actinomycetes</taxon>
        <taxon>Kitasatosporales</taxon>
        <taxon>Streptomycetaceae</taxon>
        <taxon>Streptomyces</taxon>
        <taxon>Streptomyces violaceusniger group</taxon>
    </lineage>
</organism>
<feature type="compositionally biased region" description="Pro residues" evidence="1">
    <location>
        <begin position="1"/>
        <end position="11"/>
    </location>
</feature>
<evidence type="ECO:0000256" key="2">
    <source>
        <dbReference type="SAM" id="Phobius"/>
    </source>
</evidence>
<feature type="transmembrane region" description="Helical" evidence="2">
    <location>
        <begin position="98"/>
        <end position="120"/>
    </location>
</feature>
<keyword evidence="2" id="KW-1133">Transmembrane helix</keyword>
<dbReference type="RefSeq" id="WP_059145705.1">
    <property type="nucleotide sequence ID" value="NZ_LLZJ01000299.1"/>
</dbReference>
<proteinExistence type="predicted"/>
<feature type="region of interest" description="Disordered" evidence="1">
    <location>
        <begin position="1"/>
        <end position="91"/>
    </location>
</feature>
<evidence type="ECO:0000256" key="1">
    <source>
        <dbReference type="SAM" id="MobiDB-lite"/>
    </source>
</evidence>
<dbReference type="Proteomes" id="UP000053413">
    <property type="component" value="Unassembled WGS sequence"/>
</dbReference>
<protein>
    <submittedName>
        <fullName evidence="3">Uncharacterized protein</fullName>
    </submittedName>
</protein>
<comment type="caution">
    <text evidence="3">The sequence shown here is derived from an EMBL/GenBank/DDBJ whole genome shotgun (WGS) entry which is preliminary data.</text>
</comment>
<name>A0A0X3WAS9_STRVO</name>